<proteinExistence type="predicted"/>
<feature type="domain" description="Methyltransferase" evidence="1">
    <location>
        <begin position="47"/>
        <end position="136"/>
    </location>
</feature>
<comment type="caution">
    <text evidence="2">The sequence shown here is derived from an EMBL/GenBank/DDBJ whole genome shotgun (WGS) entry which is preliminary data.</text>
</comment>
<dbReference type="RefSeq" id="WP_104451619.1">
    <property type="nucleotide sequence ID" value="NZ_NIRS01000012.1"/>
</dbReference>
<dbReference type="CDD" id="cd02440">
    <property type="entry name" value="AdoMet_MTases"/>
    <property type="match status" value="1"/>
</dbReference>
<gene>
    <name evidence="2" type="ORF">CD175_30185</name>
</gene>
<dbReference type="EMBL" id="NIRS01000012">
    <property type="protein sequence ID" value="PPK35101.1"/>
    <property type="molecule type" value="Genomic_DNA"/>
</dbReference>
<dbReference type="Gene3D" id="3.40.50.150">
    <property type="entry name" value="Vaccinia Virus protein VP39"/>
    <property type="match status" value="1"/>
</dbReference>
<dbReference type="SUPFAM" id="SSF53335">
    <property type="entry name" value="S-adenosyl-L-methionine-dependent methyltransferases"/>
    <property type="match status" value="1"/>
</dbReference>
<dbReference type="Proteomes" id="UP000238541">
    <property type="component" value="Unassembled WGS sequence"/>
</dbReference>
<evidence type="ECO:0000313" key="3">
    <source>
        <dbReference type="Proteomes" id="UP000238541"/>
    </source>
</evidence>
<evidence type="ECO:0000313" key="2">
    <source>
        <dbReference type="EMBL" id="PPK35101.1"/>
    </source>
</evidence>
<protein>
    <submittedName>
        <fullName evidence="2">SAM-dependent methyltransferase</fullName>
    </submittedName>
</protein>
<sequence length="201" mass="22402">MHEAAHQIIDLYERHAQTWDRVRSRRLVEQSWLDRFRQAMPVAAGHVLDIGCGCAEPMAGYLIGAGHTVTGIDSSMAMIALCRQRFAQHDWHVADMRQLALEQRYAGILAWDSFFHLTPEDQRRMFPIFQAHAQPGAALMFTSGTAHGIALGSFEGETLYHASLDHDEYVALLDAHGFSVVEQTTEDPACGGHTIWLAVCS</sequence>
<name>A0A2S6FCH5_9PSED</name>
<dbReference type="InterPro" id="IPR029063">
    <property type="entry name" value="SAM-dependent_MTases_sf"/>
</dbReference>
<dbReference type="GO" id="GO:0032259">
    <property type="term" value="P:methylation"/>
    <property type="evidence" value="ECO:0007669"/>
    <property type="project" value="UniProtKB-KW"/>
</dbReference>
<keyword evidence="3" id="KW-1185">Reference proteome</keyword>
<dbReference type="Pfam" id="PF13649">
    <property type="entry name" value="Methyltransf_25"/>
    <property type="match status" value="1"/>
</dbReference>
<dbReference type="AlphaFoldDB" id="A0A2S6FCH5"/>
<dbReference type="GO" id="GO:0008168">
    <property type="term" value="F:methyltransferase activity"/>
    <property type="evidence" value="ECO:0007669"/>
    <property type="project" value="UniProtKB-KW"/>
</dbReference>
<organism evidence="2 3">
    <name type="scientific">Pseudomonas laurylsulfatiphila</name>
    <dbReference type="NCBI Taxonomy" id="2011015"/>
    <lineage>
        <taxon>Bacteria</taxon>
        <taxon>Pseudomonadati</taxon>
        <taxon>Pseudomonadota</taxon>
        <taxon>Gammaproteobacteria</taxon>
        <taxon>Pseudomonadales</taxon>
        <taxon>Pseudomonadaceae</taxon>
        <taxon>Pseudomonas</taxon>
    </lineage>
</organism>
<evidence type="ECO:0000259" key="1">
    <source>
        <dbReference type="Pfam" id="PF13649"/>
    </source>
</evidence>
<accession>A0A2S6FCH5</accession>
<dbReference type="InterPro" id="IPR041698">
    <property type="entry name" value="Methyltransf_25"/>
</dbReference>
<keyword evidence="2" id="KW-0489">Methyltransferase</keyword>
<reference evidence="3" key="1">
    <citation type="submission" date="2017-06" db="EMBL/GenBank/DDBJ databases">
        <authorList>
            <person name="Furmanczyk E.M."/>
        </authorList>
    </citation>
    <scope>NUCLEOTIDE SEQUENCE [LARGE SCALE GENOMIC DNA]</scope>
    <source>
        <strain evidence="3">AP3_16</strain>
    </source>
</reference>
<keyword evidence="2" id="KW-0808">Transferase</keyword>